<protein>
    <recommendedName>
        <fullName evidence="3">CRISP/Allergen/PR-1</fullName>
    </recommendedName>
</protein>
<proteinExistence type="predicted"/>
<dbReference type="InterPro" id="IPR035940">
    <property type="entry name" value="CAP_sf"/>
</dbReference>
<dbReference type="AlphaFoldDB" id="A0A4Y2P0N6"/>
<dbReference type="OrthoDB" id="414826at2759"/>
<organism evidence="1 2">
    <name type="scientific">Araneus ventricosus</name>
    <name type="common">Orbweaver spider</name>
    <name type="synonym">Epeira ventricosa</name>
    <dbReference type="NCBI Taxonomy" id="182803"/>
    <lineage>
        <taxon>Eukaryota</taxon>
        <taxon>Metazoa</taxon>
        <taxon>Ecdysozoa</taxon>
        <taxon>Arthropoda</taxon>
        <taxon>Chelicerata</taxon>
        <taxon>Arachnida</taxon>
        <taxon>Araneae</taxon>
        <taxon>Araneomorphae</taxon>
        <taxon>Entelegynae</taxon>
        <taxon>Araneoidea</taxon>
        <taxon>Araneidae</taxon>
        <taxon>Araneus</taxon>
    </lineage>
</organism>
<evidence type="ECO:0008006" key="3">
    <source>
        <dbReference type="Google" id="ProtNLM"/>
    </source>
</evidence>
<keyword evidence="2" id="KW-1185">Reference proteome</keyword>
<dbReference type="SUPFAM" id="SSF55797">
    <property type="entry name" value="PR-1-like"/>
    <property type="match status" value="1"/>
</dbReference>
<evidence type="ECO:0000313" key="2">
    <source>
        <dbReference type="Proteomes" id="UP000499080"/>
    </source>
</evidence>
<dbReference type="EMBL" id="BGPR01289951">
    <property type="protein sequence ID" value="GBN43877.1"/>
    <property type="molecule type" value="Genomic_DNA"/>
</dbReference>
<accession>A0A4Y2P0N6</accession>
<comment type="caution">
    <text evidence="1">The sequence shown here is derived from an EMBL/GenBank/DDBJ whole genome shotgun (WGS) entry which is preliminary data.</text>
</comment>
<name>A0A4Y2P0N6_ARAVE</name>
<dbReference type="Proteomes" id="UP000499080">
    <property type="component" value="Unassembled WGS sequence"/>
</dbReference>
<gene>
    <name evidence="1" type="ORF">AVEN_249651_1</name>
</gene>
<dbReference type="Gene3D" id="3.40.33.10">
    <property type="entry name" value="CAP"/>
    <property type="match status" value="1"/>
</dbReference>
<reference evidence="1 2" key="1">
    <citation type="journal article" date="2019" name="Sci. Rep.">
        <title>Orb-weaving spider Araneus ventricosus genome elucidates the spidroin gene catalogue.</title>
        <authorList>
            <person name="Kono N."/>
            <person name="Nakamura H."/>
            <person name="Ohtoshi R."/>
            <person name="Moran D.A.P."/>
            <person name="Shinohara A."/>
            <person name="Yoshida Y."/>
            <person name="Fujiwara M."/>
            <person name="Mori M."/>
            <person name="Tomita M."/>
            <person name="Arakawa K."/>
        </authorList>
    </citation>
    <scope>NUCLEOTIDE SEQUENCE [LARGE SCALE GENOMIC DNA]</scope>
</reference>
<evidence type="ECO:0000313" key="1">
    <source>
        <dbReference type="EMBL" id="GBN43877.1"/>
    </source>
</evidence>
<feature type="non-terminal residue" evidence="1">
    <location>
        <position position="1"/>
    </location>
</feature>
<sequence>HSYCLPPNRNCKLLDSGVTDADKDLVVRLHNEYREKVALGRERHAGHLPSAANMMEMVIMSELFFLI</sequence>